<keyword evidence="13 21" id="KW-0472">Membrane</keyword>
<feature type="disulfide bond" evidence="20">
    <location>
        <begin position="38"/>
        <end position="99"/>
    </location>
</feature>
<keyword evidence="6" id="KW-1003">Cell membrane</keyword>
<feature type="transmembrane region" description="Helical" evidence="21">
    <location>
        <begin position="273"/>
        <end position="292"/>
    </location>
</feature>
<dbReference type="GO" id="GO:0005789">
    <property type="term" value="C:endoplasmic reticulum membrane"/>
    <property type="evidence" value="ECO:0007669"/>
    <property type="project" value="TreeGrafter"/>
</dbReference>
<evidence type="ECO:0000256" key="20">
    <source>
        <dbReference type="PROSITE-ProRule" id="PRU00090"/>
    </source>
</evidence>
<comment type="catalytic activity">
    <reaction evidence="19">
        <text>tetracosanoate + ATP + CoA = tetracosanoyl-CoA + AMP + diphosphate</text>
        <dbReference type="Rhea" id="RHEA:33639"/>
        <dbReference type="ChEBI" id="CHEBI:30616"/>
        <dbReference type="ChEBI" id="CHEBI:31014"/>
        <dbReference type="ChEBI" id="CHEBI:33019"/>
        <dbReference type="ChEBI" id="CHEBI:57287"/>
        <dbReference type="ChEBI" id="CHEBI:65052"/>
        <dbReference type="ChEBI" id="CHEBI:456215"/>
    </reaction>
    <physiologicalReaction direction="left-to-right" evidence="19">
        <dbReference type="Rhea" id="RHEA:33640"/>
    </physiologicalReaction>
</comment>
<dbReference type="InterPro" id="IPR020067">
    <property type="entry name" value="Frizzled_dom"/>
</dbReference>
<dbReference type="GO" id="GO:0016055">
    <property type="term" value="P:Wnt signaling pathway"/>
    <property type="evidence" value="ECO:0007669"/>
    <property type="project" value="UniProtKB-KW"/>
</dbReference>
<keyword evidence="10 22" id="KW-0732">Signal</keyword>
<evidence type="ECO:0000256" key="17">
    <source>
        <dbReference type="ARBA" id="ARBA00036527"/>
    </source>
</evidence>
<keyword evidence="12 21" id="KW-1133">Transmembrane helix</keyword>
<dbReference type="KEGG" id="dci:103522648"/>
<gene>
    <name evidence="25" type="primary">LOC103522648</name>
</gene>
<feature type="domain" description="FZ" evidence="23">
    <location>
        <begin position="33"/>
        <end position="154"/>
    </location>
</feature>
<evidence type="ECO:0000256" key="22">
    <source>
        <dbReference type="SAM" id="SignalP"/>
    </source>
</evidence>
<feature type="disulfide bond" evidence="20">
    <location>
        <begin position="113"/>
        <end position="137"/>
    </location>
</feature>
<reference evidence="25" key="1">
    <citation type="submission" date="2025-08" db="UniProtKB">
        <authorList>
            <consortium name="RefSeq"/>
        </authorList>
    </citation>
    <scope>IDENTIFICATION</scope>
</reference>
<evidence type="ECO:0000313" key="25">
    <source>
        <dbReference type="RefSeq" id="XP_008485965.2"/>
    </source>
</evidence>
<dbReference type="Proteomes" id="UP000079169">
    <property type="component" value="Unplaced"/>
</dbReference>
<evidence type="ECO:0000256" key="12">
    <source>
        <dbReference type="ARBA" id="ARBA00022989"/>
    </source>
</evidence>
<evidence type="ECO:0000256" key="1">
    <source>
        <dbReference type="ARBA" id="ARBA00004651"/>
    </source>
</evidence>
<evidence type="ECO:0000313" key="24">
    <source>
        <dbReference type="Proteomes" id="UP000079169"/>
    </source>
</evidence>
<comment type="similarity">
    <text evidence="2">Belongs to the ATP-dependent AMP-binding enzyme family.</text>
</comment>
<dbReference type="InterPro" id="IPR000873">
    <property type="entry name" value="AMP-dep_synth/lig_dom"/>
</dbReference>
<dbReference type="Pfam" id="PF01534">
    <property type="entry name" value="Frizzled"/>
    <property type="match status" value="1"/>
</dbReference>
<sequence>MFLVSKCSFLLSVLISVSVGDQITHISDHDILPIHAKCETITIPFCQDIAYNETIMPNLLGHSKQEDAGFEVHQYFPLVKVKCSPDLQFFLCSMYAPVCTILERAIPPCRNLCLSARNGCEKLMNDFGFQWPETFECSKFPLPSSGPDSLCVGDNEEGGKSSTLSPMIESNFGKDLRPGVSYPNLPENAKDYGFVCPLHFKIPPGLDYELKVGDKVEKNCGAPCDGMFFSEKEKKMSRLWVGIWSALCATSCLFTVLTFMIDSDRFRYPERPIIFLSVCYLMVSITYIIGFMSGDKISCTKPFSPPPEHPHLAMVYNNEYICLNYRALQRYLRFLWAARRVAQKDLTIADIFREHAVRSPNKVIFMFENTEWTAQQVEAYSNRVANFFLAQGLKKGDSVALMLENRPEFVCLWLGLSKLGVITALINHNLRQNSLLHCINIAGVSAFIYGAELTDAVQEISTSLGSNVKLFSWSPDTDSSSSPVPRSQALSPLLSEVPTSPPSLSYRVGVQDKLIYIYTSGTTGLPKAAVISNHRYYFLGGAIAYQIGFRTKDRFYTPLPLYHTAGGAMCIGQALIFGCCVVIRKKFSASNYFSDVCKYKCTVGQYIGEMCRYLLSTPEKPEDKAHNVRLMFGNGLRPQIWSEFVDRFRIAQIGEFYGATEGNANIANIDNQPGAIGFVSRLIPTIYPISIIRVDPVTSEPIRNKKGLCTRCEPGEPGVFIGKIVPSNPARAYLGYVNEKDSAKKIVTDVFEIGDSAFLSGDLLVMDKWGYLYFKDRTGDTFRWKGENVSTCEVEGVVSNASEYRDCVVYGVEV</sequence>
<dbReference type="GO" id="GO:0044539">
    <property type="term" value="P:long-chain fatty acid import into cell"/>
    <property type="evidence" value="ECO:0007669"/>
    <property type="project" value="TreeGrafter"/>
</dbReference>
<dbReference type="InterPro" id="IPR036790">
    <property type="entry name" value="Frizzled_dom_sf"/>
</dbReference>
<dbReference type="SUPFAM" id="SSF56801">
    <property type="entry name" value="Acetyl-CoA synthetase-like"/>
    <property type="match status" value="1"/>
</dbReference>
<evidence type="ECO:0000256" key="6">
    <source>
        <dbReference type="ARBA" id="ARBA00022475"/>
    </source>
</evidence>
<comment type="similarity">
    <text evidence="3">Belongs to the G-protein coupled receptor Fz/Smo family.</text>
</comment>
<evidence type="ECO:0000256" key="19">
    <source>
        <dbReference type="ARBA" id="ARBA00048666"/>
    </source>
</evidence>
<evidence type="ECO:0000256" key="18">
    <source>
        <dbReference type="ARBA" id="ARBA00041297"/>
    </source>
</evidence>
<evidence type="ECO:0000256" key="15">
    <source>
        <dbReference type="ARBA" id="ARBA00023170"/>
    </source>
</evidence>
<keyword evidence="8" id="KW-0879">Wnt signaling pathway</keyword>
<dbReference type="SMART" id="SM01330">
    <property type="entry name" value="Frizzled"/>
    <property type="match status" value="1"/>
</dbReference>
<dbReference type="GO" id="GO:0005886">
    <property type="term" value="C:plasma membrane"/>
    <property type="evidence" value="ECO:0007669"/>
    <property type="project" value="UniProtKB-SubCell"/>
</dbReference>
<evidence type="ECO:0000256" key="9">
    <source>
        <dbReference type="ARBA" id="ARBA00022692"/>
    </source>
</evidence>
<dbReference type="STRING" id="121845.A0A1S3DRK6"/>
<proteinExistence type="inferred from homology"/>
<dbReference type="InterPro" id="IPR020845">
    <property type="entry name" value="AMP-binding_CS"/>
</dbReference>
<evidence type="ECO:0000256" key="10">
    <source>
        <dbReference type="ARBA" id="ARBA00022729"/>
    </source>
</evidence>
<evidence type="ECO:0000256" key="8">
    <source>
        <dbReference type="ARBA" id="ARBA00022687"/>
    </source>
</evidence>
<dbReference type="PROSITE" id="PS50038">
    <property type="entry name" value="FZ"/>
    <property type="match status" value="1"/>
</dbReference>
<dbReference type="PRINTS" id="PR00489">
    <property type="entry name" value="FRIZZLED"/>
</dbReference>
<feature type="disulfide bond" evidence="20">
    <location>
        <begin position="46"/>
        <end position="92"/>
    </location>
</feature>
<dbReference type="GO" id="GO:0000166">
    <property type="term" value="F:nucleotide binding"/>
    <property type="evidence" value="ECO:0007669"/>
    <property type="project" value="UniProtKB-KW"/>
</dbReference>
<feature type="transmembrane region" description="Helical" evidence="21">
    <location>
        <begin position="239"/>
        <end position="261"/>
    </location>
</feature>
<evidence type="ECO:0000256" key="16">
    <source>
        <dbReference type="ARBA" id="ARBA00023180"/>
    </source>
</evidence>
<comment type="catalytic activity">
    <reaction evidence="17">
        <text>a very long-chain fatty acid + ATP + CoA = a very long-chain fatty acyl-CoA + AMP + diphosphate</text>
        <dbReference type="Rhea" id="RHEA:54536"/>
        <dbReference type="ChEBI" id="CHEBI:30616"/>
        <dbReference type="ChEBI" id="CHEBI:33019"/>
        <dbReference type="ChEBI" id="CHEBI:57287"/>
        <dbReference type="ChEBI" id="CHEBI:58950"/>
        <dbReference type="ChEBI" id="CHEBI:138261"/>
        <dbReference type="ChEBI" id="CHEBI:456215"/>
    </reaction>
    <physiologicalReaction direction="left-to-right" evidence="17">
        <dbReference type="Rhea" id="RHEA:54537"/>
    </physiologicalReaction>
</comment>
<evidence type="ECO:0000256" key="14">
    <source>
        <dbReference type="ARBA" id="ARBA00023157"/>
    </source>
</evidence>
<dbReference type="GeneID" id="103522648"/>
<evidence type="ECO:0000256" key="4">
    <source>
        <dbReference type="ARBA" id="ARBA00022448"/>
    </source>
</evidence>
<dbReference type="GO" id="GO:0005324">
    <property type="term" value="F:long-chain fatty acid transmembrane transporter activity"/>
    <property type="evidence" value="ECO:0007669"/>
    <property type="project" value="TreeGrafter"/>
</dbReference>
<dbReference type="Gene3D" id="1.20.1070.10">
    <property type="entry name" value="Rhodopsin 7-helix transmembrane proteins"/>
    <property type="match status" value="1"/>
</dbReference>
<keyword evidence="7" id="KW-0436">Ligase</keyword>
<evidence type="ECO:0000256" key="5">
    <source>
        <dbReference type="ARBA" id="ARBA00022473"/>
    </source>
</evidence>
<dbReference type="FunFam" id="3.40.50.12780:FF:000005">
    <property type="entry name" value="Solute carrier family 27 member 6"/>
    <property type="match status" value="1"/>
</dbReference>
<name>A0A1S3DRK6_DIACI</name>
<dbReference type="GO" id="GO:0004467">
    <property type="term" value="F:long-chain fatty acid-CoA ligase activity"/>
    <property type="evidence" value="ECO:0007669"/>
    <property type="project" value="TreeGrafter"/>
</dbReference>
<dbReference type="PaxDb" id="121845-A0A1S3DRK6"/>
<comment type="caution">
    <text evidence="20">Lacks conserved residue(s) required for the propagation of feature annotation.</text>
</comment>
<dbReference type="InterPro" id="IPR000539">
    <property type="entry name" value="Frizzled/Smoothened_7TM"/>
</dbReference>
<comment type="subcellular location">
    <subcellularLocation>
        <location evidence="1">Cell membrane</location>
        <topology evidence="1">Multi-pass membrane protein</topology>
    </subcellularLocation>
</comment>
<dbReference type="SUPFAM" id="SSF63501">
    <property type="entry name" value="Frizzled cysteine-rich domain"/>
    <property type="match status" value="1"/>
</dbReference>
<feature type="chain" id="PRO_5017994414" description="Long-chain-fatty-acid--CoA ligase" evidence="22">
    <location>
        <begin position="21"/>
        <end position="814"/>
    </location>
</feature>
<evidence type="ECO:0000259" key="23">
    <source>
        <dbReference type="PROSITE" id="PS50038"/>
    </source>
</evidence>
<keyword evidence="4" id="KW-0813">Transport</keyword>
<keyword evidence="5" id="KW-0217">Developmental protein</keyword>
<keyword evidence="9 21" id="KW-0812">Transmembrane</keyword>
<dbReference type="RefSeq" id="XP_008485965.2">
    <property type="nucleotide sequence ID" value="XM_008487743.2"/>
</dbReference>
<keyword evidence="15" id="KW-0675">Receptor</keyword>
<dbReference type="FunFam" id="1.10.2000.10:FF:000016">
    <property type="entry name" value="Frizzled"/>
    <property type="match status" value="1"/>
</dbReference>
<dbReference type="Gene3D" id="1.10.2000.10">
    <property type="entry name" value="Frizzled cysteine-rich domain"/>
    <property type="match status" value="1"/>
</dbReference>
<dbReference type="Pfam" id="PF01392">
    <property type="entry name" value="Fz"/>
    <property type="match status" value="1"/>
</dbReference>
<accession>A0A1S3DRK6</accession>
<dbReference type="CDD" id="cd07458">
    <property type="entry name" value="CRD_FZ1_like"/>
    <property type="match status" value="1"/>
</dbReference>
<dbReference type="Pfam" id="PF00501">
    <property type="entry name" value="AMP-binding"/>
    <property type="match status" value="1"/>
</dbReference>
<feature type="non-terminal residue" evidence="25">
    <location>
        <position position="814"/>
    </location>
</feature>
<dbReference type="Gene3D" id="3.40.50.12780">
    <property type="entry name" value="N-terminal domain of ligase-like"/>
    <property type="match status" value="1"/>
</dbReference>
<dbReference type="PANTHER" id="PTHR43107">
    <property type="entry name" value="LONG-CHAIN FATTY ACID TRANSPORT PROTEIN"/>
    <property type="match status" value="1"/>
</dbReference>
<organism evidence="24 25">
    <name type="scientific">Diaphorina citri</name>
    <name type="common">Asian citrus psyllid</name>
    <dbReference type="NCBI Taxonomy" id="121845"/>
    <lineage>
        <taxon>Eukaryota</taxon>
        <taxon>Metazoa</taxon>
        <taxon>Ecdysozoa</taxon>
        <taxon>Arthropoda</taxon>
        <taxon>Hexapoda</taxon>
        <taxon>Insecta</taxon>
        <taxon>Pterygota</taxon>
        <taxon>Neoptera</taxon>
        <taxon>Paraneoptera</taxon>
        <taxon>Hemiptera</taxon>
        <taxon>Sternorrhyncha</taxon>
        <taxon>Psylloidea</taxon>
        <taxon>Psyllidae</taxon>
        <taxon>Diaphorininae</taxon>
        <taxon>Diaphorina</taxon>
    </lineage>
</organism>
<dbReference type="SMART" id="SM00063">
    <property type="entry name" value="FRI"/>
    <property type="match status" value="1"/>
</dbReference>
<dbReference type="PANTHER" id="PTHR43107:SF21">
    <property type="entry name" value="FATTY ACID TRANSPORT PROTEIN 1, ISOFORM F-RELATED"/>
    <property type="match status" value="1"/>
</dbReference>
<feature type="signal peptide" evidence="22">
    <location>
        <begin position="1"/>
        <end position="20"/>
    </location>
</feature>
<keyword evidence="24" id="KW-1185">Reference proteome</keyword>
<evidence type="ECO:0000256" key="2">
    <source>
        <dbReference type="ARBA" id="ARBA00006432"/>
    </source>
</evidence>
<keyword evidence="16" id="KW-0325">Glycoprotein</keyword>
<dbReference type="AlphaFoldDB" id="A0A1S3DRK6"/>
<dbReference type="InterPro" id="IPR042099">
    <property type="entry name" value="ANL_N_sf"/>
</dbReference>
<keyword evidence="11" id="KW-0547">Nucleotide-binding</keyword>
<evidence type="ECO:0000256" key="21">
    <source>
        <dbReference type="SAM" id="Phobius"/>
    </source>
</evidence>
<keyword evidence="14 20" id="KW-1015">Disulfide bond</keyword>
<evidence type="ECO:0000256" key="7">
    <source>
        <dbReference type="ARBA" id="ARBA00022598"/>
    </source>
</evidence>
<evidence type="ECO:0000256" key="3">
    <source>
        <dbReference type="ARBA" id="ARBA00008077"/>
    </source>
</evidence>
<evidence type="ECO:0000256" key="11">
    <source>
        <dbReference type="ARBA" id="ARBA00022741"/>
    </source>
</evidence>
<dbReference type="PROSITE" id="PS00455">
    <property type="entry name" value="AMP_BINDING"/>
    <property type="match status" value="1"/>
</dbReference>
<evidence type="ECO:0000256" key="13">
    <source>
        <dbReference type="ARBA" id="ARBA00023136"/>
    </source>
</evidence>
<protein>
    <recommendedName>
        <fullName evidence="18">Long-chain-fatty-acid--CoA ligase</fullName>
    </recommendedName>
</protein>